<feature type="region of interest" description="Disordered" evidence="1">
    <location>
        <begin position="122"/>
        <end position="149"/>
    </location>
</feature>
<sequence length="301" mass="33450">MPGDESLAEQVILLTDEVKVLRESVDGLKAAFEKAIRNAWITVQFDEAANAQADRVAEPGIRPAIELFEIGDGVSFDRDGIDYFGEIIERNDGENLAMVQLIPSGDTVDIIQDHLTRLENDPLSYRKDEPCQDFGQVEEPKSPSPKSGRQLALDFEAEATREAAEPFDGGEHRDQTAILSKDAFTARTRTIWDAVNAWIVDYTPAFGFDAYKLGVFEKIEPEWRGTFSDADQVRLLKDDYALACGVAIAVEDASIMIEEHGHSADAETLIRAYYLAISLATAGFDLEHYLPGFPIHSLEMY</sequence>
<organism evidence="2 3">
    <name type="scientific">Novipirellula rosea</name>
    <dbReference type="NCBI Taxonomy" id="1031540"/>
    <lineage>
        <taxon>Bacteria</taxon>
        <taxon>Pseudomonadati</taxon>
        <taxon>Planctomycetota</taxon>
        <taxon>Planctomycetia</taxon>
        <taxon>Pirellulales</taxon>
        <taxon>Pirellulaceae</taxon>
        <taxon>Novipirellula</taxon>
    </lineage>
</organism>
<comment type="caution">
    <text evidence="2">The sequence shown here is derived from an EMBL/GenBank/DDBJ whole genome shotgun (WGS) entry which is preliminary data.</text>
</comment>
<keyword evidence="3" id="KW-1185">Reference proteome</keyword>
<dbReference type="EMBL" id="BAABGA010000067">
    <property type="protein sequence ID" value="GAA4464167.1"/>
    <property type="molecule type" value="Genomic_DNA"/>
</dbReference>
<evidence type="ECO:0000256" key="1">
    <source>
        <dbReference type="SAM" id="MobiDB-lite"/>
    </source>
</evidence>
<accession>A0ABP8NCL4</accession>
<dbReference type="Proteomes" id="UP001500840">
    <property type="component" value="Unassembled WGS sequence"/>
</dbReference>
<gene>
    <name evidence="2" type="ORF">GCM10023156_50400</name>
</gene>
<reference evidence="3" key="1">
    <citation type="journal article" date="2019" name="Int. J. Syst. Evol. Microbiol.">
        <title>The Global Catalogue of Microorganisms (GCM) 10K type strain sequencing project: providing services to taxonomists for standard genome sequencing and annotation.</title>
        <authorList>
            <consortium name="The Broad Institute Genomics Platform"/>
            <consortium name="The Broad Institute Genome Sequencing Center for Infectious Disease"/>
            <person name="Wu L."/>
            <person name="Ma J."/>
        </authorList>
    </citation>
    <scope>NUCLEOTIDE SEQUENCE [LARGE SCALE GENOMIC DNA]</scope>
    <source>
        <strain evidence="3">JCM 17759</strain>
    </source>
</reference>
<evidence type="ECO:0000313" key="3">
    <source>
        <dbReference type="Proteomes" id="UP001500840"/>
    </source>
</evidence>
<protein>
    <submittedName>
        <fullName evidence="2">Uncharacterized protein</fullName>
    </submittedName>
</protein>
<evidence type="ECO:0000313" key="2">
    <source>
        <dbReference type="EMBL" id="GAA4464167.1"/>
    </source>
</evidence>
<proteinExistence type="predicted"/>
<name>A0ABP8NCL4_9BACT</name>